<evidence type="ECO:0000313" key="3">
    <source>
        <dbReference type="Proteomes" id="UP000265882"/>
    </source>
</evidence>
<dbReference type="AlphaFoldDB" id="A0A3A4PC65"/>
<keyword evidence="1" id="KW-0472">Membrane</keyword>
<feature type="transmembrane region" description="Helical" evidence="1">
    <location>
        <begin position="37"/>
        <end position="59"/>
    </location>
</feature>
<comment type="caution">
    <text evidence="2">The sequence shown here is derived from an EMBL/GenBank/DDBJ whole genome shotgun (WGS) entry which is preliminary data.</text>
</comment>
<feature type="transmembrane region" description="Helical" evidence="1">
    <location>
        <begin position="141"/>
        <end position="164"/>
    </location>
</feature>
<dbReference type="EMBL" id="QZKU01000021">
    <property type="protein sequence ID" value="RJP25554.1"/>
    <property type="molecule type" value="Genomic_DNA"/>
</dbReference>
<sequence length="173" mass="19305">MARAFIGLLIIGTAAFSLYLTPAPVSKKSPLHFLQFFVLIAVAVTGSFMTLPFLFQWRLPLQQGLGSNEMLLLRGLFMITAALLAIIMNKSKAMRDMLWISAIALLAAGIPEIFRVLIILNDTVNGILQYGNVPMKMVYRTIYPFLILFSVSAAMILLGAVSLLREIYRFFIQ</sequence>
<feature type="transmembrane region" description="Helical" evidence="1">
    <location>
        <begin position="71"/>
        <end position="87"/>
    </location>
</feature>
<feature type="transmembrane region" description="Helical" evidence="1">
    <location>
        <begin position="6"/>
        <end position="25"/>
    </location>
</feature>
<keyword evidence="1" id="KW-1133">Transmembrane helix</keyword>
<protein>
    <submittedName>
        <fullName evidence="2">Uncharacterized protein</fullName>
    </submittedName>
</protein>
<evidence type="ECO:0000313" key="2">
    <source>
        <dbReference type="EMBL" id="RJP25554.1"/>
    </source>
</evidence>
<dbReference type="Proteomes" id="UP000265882">
    <property type="component" value="Unassembled WGS sequence"/>
</dbReference>
<keyword evidence="1" id="KW-0812">Transmembrane</keyword>
<gene>
    <name evidence="2" type="ORF">C4520_02275</name>
</gene>
<proteinExistence type="predicted"/>
<organism evidence="2 3">
    <name type="scientific">Abyssobacteria bacterium (strain SURF_5)</name>
    <dbReference type="NCBI Taxonomy" id="2093360"/>
    <lineage>
        <taxon>Bacteria</taxon>
        <taxon>Pseudomonadati</taxon>
        <taxon>Candidatus Hydrogenedentota</taxon>
        <taxon>Candidatus Abyssobacteria</taxon>
    </lineage>
</organism>
<evidence type="ECO:0000256" key="1">
    <source>
        <dbReference type="SAM" id="Phobius"/>
    </source>
</evidence>
<accession>A0A3A4PC65</accession>
<name>A0A3A4PC65_ABYX5</name>
<feature type="transmembrane region" description="Helical" evidence="1">
    <location>
        <begin position="99"/>
        <end position="121"/>
    </location>
</feature>
<reference evidence="2 3" key="1">
    <citation type="journal article" date="2017" name="ISME J.">
        <title>Energy and carbon metabolisms in a deep terrestrial subsurface fluid microbial community.</title>
        <authorList>
            <person name="Momper L."/>
            <person name="Jungbluth S.P."/>
            <person name="Lee M.D."/>
            <person name="Amend J.P."/>
        </authorList>
    </citation>
    <scope>NUCLEOTIDE SEQUENCE [LARGE SCALE GENOMIC DNA]</scope>
    <source>
        <strain evidence="2">SURF_5</strain>
    </source>
</reference>